<feature type="coiled-coil region" evidence="4">
    <location>
        <begin position="78"/>
        <end position="105"/>
    </location>
</feature>
<proteinExistence type="predicted"/>
<keyword evidence="4" id="KW-0175">Coiled coil</keyword>
<dbReference type="PROSITE" id="PS51450">
    <property type="entry name" value="LRR"/>
    <property type="match status" value="1"/>
</dbReference>
<reference evidence="10" key="2">
    <citation type="submission" date="2013-04" db="UniProtKB">
        <authorList>
            <consortium name="EnsemblPlants"/>
        </authorList>
    </citation>
    <scope>IDENTIFICATION</scope>
</reference>
<feature type="domain" description="Disease resistance R13L4/SHOC-2-like LRR" evidence="8">
    <location>
        <begin position="1150"/>
        <end position="1276"/>
    </location>
</feature>
<dbReference type="GO" id="GO:0043531">
    <property type="term" value="F:ADP binding"/>
    <property type="evidence" value="ECO:0007669"/>
    <property type="project" value="InterPro"/>
</dbReference>
<organism evidence="10">
    <name type="scientific">Oryza brachyantha</name>
    <name type="common">malo sina</name>
    <dbReference type="NCBI Taxonomy" id="4533"/>
    <lineage>
        <taxon>Eukaryota</taxon>
        <taxon>Viridiplantae</taxon>
        <taxon>Streptophyta</taxon>
        <taxon>Embryophyta</taxon>
        <taxon>Tracheophyta</taxon>
        <taxon>Spermatophyta</taxon>
        <taxon>Magnoliopsida</taxon>
        <taxon>Liliopsida</taxon>
        <taxon>Poales</taxon>
        <taxon>Poaceae</taxon>
        <taxon>BOP clade</taxon>
        <taxon>Oryzoideae</taxon>
        <taxon>Oryzeae</taxon>
        <taxon>Oryzinae</taxon>
        <taxon>Oryza</taxon>
    </lineage>
</organism>
<evidence type="ECO:0000259" key="9">
    <source>
        <dbReference type="Pfam" id="PF25019"/>
    </source>
</evidence>
<dbReference type="Gene3D" id="1.10.8.430">
    <property type="entry name" value="Helical domain of apoptotic protease-activating factors"/>
    <property type="match status" value="1"/>
</dbReference>
<dbReference type="eggNOG" id="KOG4658">
    <property type="taxonomic scope" value="Eukaryota"/>
</dbReference>
<dbReference type="InterPro" id="IPR055414">
    <property type="entry name" value="LRR_R13L4/SHOC2-like"/>
</dbReference>
<dbReference type="InterPro" id="IPR001611">
    <property type="entry name" value="Leu-rich_rpt"/>
</dbReference>
<dbReference type="Pfam" id="PF25019">
    <property type="entry name" value="LRR_R13L1-DRL21"/>
    <property type="match status" value="1"/>
</dbReference>
<keyword evidence="5" id="KW-0472">Membrane</keyword>
<dbReference type="Pfam" id="PF23598">
    <property type="entry name" value="LRR_14"/>
    <property type="match status" value="3"/>
</dbReference>
<evidence type="ECO:0000313" key="10">
    <source>
        <dbReference type="EnsemblPlants" id="OB11G15210.1"/>
    </source>
</evidence>
<accession>J3N6T5</accession>
<dbReference type="Gramene" id="OB11G15210.1">
    <property type="protein sequence ID" value="OB11G15210.1"/>
    <property type="gene ID" value="OB11G15210"/>
</dbReference>
<dbReference type="InterPro" id="IPR042197">
    <property type="entry name" value="Apaf_helical"/>
</dbReference>
<keyword evidence="5" id="KW-1133">Transmembrane helix</keyword>
<dbReference type="Gene3D" id="1.10.10.10">
    <property type="entry name" value="Winged helix-like DNA-binding domain superfamily/Winged helix DNA-binding domain"/>
    <property type="match status" value="1"/>
</dbReference>
<keyword evidence="1" id="KW-0433">Leucine-rich repeat</keyword>
<dbReference type="SUPFAM" id="SSF52058">
    <property type="entry name" value="L domain-like"/>
    <property type="match status" value="2"/>
</dbReference>
<evidence type="ECO:0000256" key="5">
    <source>
        <dbReference type="SAM" id="Phobius"/>
    </source>
</evidence>
<dbReference type="InterPro" id="IPR058922">
    <property type="entry name" value="WHD_DRP"/>
</dbReference>
<evidence type="ECO:0000256" key="3">
    <source>
        <dbReference type="ARBA" id="ARBA00022821"/>
    </source>
</evidence>
<dbReference type="EnsemblPlants" id="OB11G15210.1">
    <property type="protein sequence ID" value="OB11G15210.1"/>
    <property type="gene ID" value="OB11G15210"/>
</dbReference>
<evidence type="ECO:0000259" key="7">
    <source>
        <dbReference type="Pfam" id="PF23559"/>
    </source>
</evidence>
<dbReference type="Pfam" id="PF23559">
    <property type="entry name" value="WHD_DRP"/>
    <property type="match status" value="1"/>
</dbReference>
<protein>
    <submittedName>
        <fullName evidence="10">Uncharacterized protein</fullName>
    </submittedName>
</protein>
<dbReference type="InterPro" id="IPR027417">
    <property type="entry name" value="P-loop_NTPase"/>
</dbReference>
<dbReference type="InterPro" id="IPR032675">
    <property type="entry name" value="LRR_dom_sf"/>
</dbReference>
<feature type="transmembrane region" description="Helical" evidence="5">
    <location>
        <begin position="12"/>
        <end position="31"/>
    </location>
</feature>
<feature type="domain" description="R13L1/DRL21-like LRR repeat region" evidence="9">
    <location>
        <begin position="909"/>
        <end position="1028"/>
    </location>
</feature>
<dbReference type="SUPFAM" id="SSF52540">
    <property type="entry name" value="P-loop containing nucleoside triphosphate hydrolases"/>
    <property type="match status" value="1"/>
</dbReference>
<dbReference type="OMA" id="RICDCRE"/>
<dbReference type="Gene3D" id="3.40.50.300">
    <property type="entry name" value="P-loop containing nucleotide triphosphate hydrolases"/>
    <property type="match status" value="1"/>
</dbReference>
<dbReference type="SMART" id="SM00369">
    <property type="entry name" value="LRR_TYP"/>
    <property type="match status" value="3"/>
</dbReference>
<dbReference type="InterPro" id="IPR036388">
    <property type="entry name" value="WH-like_DNA-bd_sf"/>
</dbReference>
<evidence type="ECO:0000256" key="2">
    <source>
        <dbReference type="ARBA" id="ARBA00022737"/>
    </source>
</evidence>
<dbReference type="InterPro" id="IPR002182">
    <property type="entry name" value="NB-ARC"/>
</dbReference>
<dbReference type="Gene3D" id="3.80.10.10">
    <property type="entry name" value="Ribonuclease Inhibitor"/>
    <property type="match status" value="3"/>
</dbReference>
<dbReference type="Proteomes" id="UP000006038">
    <property type="component" value="Chromosome 11"/>
</dbReference>
<keyword evidence="3" id="KW-0611">Plant defense</keyword>
<keyword evidence="5" id="KW-0812">Transmembrane</keyword>
<evidence type="ECO:0000259" key="8">
    <source>
        <dbReference type="Pfam" id="PF23598"/>
    </source>
</evidence>
<dbReference type="HOGENOM" id="CLU_000837_8_7_1"/>
<dbReference type="Pfam" id="PF00931">
    <property type="entry name" value="NB-ARC"/>
    <property type="match status" value="1"/>
</dbReference>
<dbReference type="InterPro" id="IPR056789">
    <property type="entry name" value="LRR_R13L1-DRL21"/>
</dbReference>
<dbReference type="GO" id="GO:0009626">
    <property type="term" value="P:plant-type hypersensitive response"/>
    <property type="evidence" value="ECO:0007669"/>
    <property type="project" value="UniProtKB-ARBA"/>
</dbReference>
<reference evidence="10" key="1">
    <citation type="journal article" date="2013" name="Nat. Commun.">
        <title>Whole-genome sequencing of Oryza brachyantha reveals mechanisms underlying Oryza genome evolution.</title>
        <authorList>
            <person name="Chen J."/>
            <person name="Huang Q."/>
            <person name="Gao D."/>
            <person name="Wang J."/>
            <person name="Lang Y."/>
            <person name="Liu T."/>
            <person name="Li B."/>
            <person name="Bai Z."/>
            <person name="Luis Goicoechea J."/>
            <person name="Liang C."/>
            <person name="Chen C."/>
            <person name="Zhang W."/>
            <person name="Sun S."/>
            <person name="Liao Y."/>
            <person name="Zhang X."/>
            <person name="Yang L."/>
            <person name="Song C."/>
            <person name="Wang M."/>
            <person name="Shi J."/>
            <person name="Liu G."/>
            <person name="Liu J."/>
            <person name="Zhou H."/>
            <person name="Zhou W."/>
            <person name="Yu Q."/>
            <person name="An N."/>
            <person name="Chen Y."/>
            <person name="Cai Q."/>
            <person name="Wang B."/>
            <person name="Liu B."/>
            <person name="Min J."/>
            <person name="Huang Y."/>
            <person name="Wu H."/>
            <person name="Li Z."/>
            <person name="Zhang Y."/>
            <person name="Yin Y."/>
            <person name="Song W."/>
            <person name="Jiang J."/>
            <person name="Jackson S.A."/>
            <person name="Wing R.A."/>
            <person name="Wang J."/>
            <person name="Chen M."/>
        </authorList>
    </citation>
    <scope>NUCLEOTIDE SEQUENCE [LARGE SCALE GENOMIC DNA]</scope>
    <source>
        <strain evidence="10">cv. IRGC 101232</strain>
    </source>
</reference>
<sequence>MALRRWSPMSDSSLHIFGSVGLPFSSLPFFFRYFPLFQRLTPAFASRRVAAKILYFFLKKKGFLQLACNIPCLMICPKIKLANNMKMMREELEEITKQYKCFRLKAGPNTNGEIKLADLRETSSIMGDKALIVGRTREKQVILASLSEQVDQAITILPIYGIGGIGKTTLAKLVFNDTQFKDYCQVWVYVSQTFDLNKISNSIISQLSRKESQLTEGQMIHSHLRELLAGKKILIVLDDLWEDDKSLLDHLMDILSVAEGAKLVVLVTTRDEGIAAKFCTIRPLKLEPLTDDMCWSIIKQRSAFESRDDKEQLELIGEEIATKCSGVALAAQSLGYMLRSMTSSEWESVRNSDIWKISALEDIPSPHHKVLASLMLSYSSMPSYLKQCFAYCAIFPKGHNIVKDDLVHQWVALGFIEETNIFSTRQLSERYIKQLLGLSFLQHSKSPANAGLHHEDVTLLTMHDLVHDVARVMVDEILLSSKQGNTVGISYRYALLNSCINPLESSTGYPAKIRALRFMNCKEIGLSDGAFSSAKSLRVLDLSECYIQKLPDSIDQFKKLRYLNAPGVQYQMIPNCITKLIKLMYLSLRGSSKILSLPGSIGEMEGLMYLDLSDCSGIQELPKSFSKLQKLVHLDFSNCSCIKSLSQCLGSLTELQYLNLSCSSDLCLLDVEFFGKLTKLEYLNLSCGLELIVFDVEFLSTLTNLKYLNLSSKKSNIKILPEDLGKLVELKYLSLSGCGEIVELPIFLGKLKNLVHLDLSCCVLSTEHLVIGWPEVIGSLTNLRYLNLSQCMDFMFHGSDETDRFIDCISRLSNLEHLDLSNNAVLRSLPESIGSLKKLHTLNLSGSRILTRFPECLIKMESLKVLNVKGCNVYEDKLPQSNFLFTLPDFVVHAGDGESSSNLALLEHAKLDQVLALSKLENVKSVQEARSIKLMEKHGINHLELEWTRGTDRFVEDMNVLEEIVPPGTLKNLVIKGYSSVRLPGWIMRIAHHLGKLVEIMLWDLPKCNSLPPLGQLPNLEKIILGCMHGIRRIDGSIYGGSNAFPSLTEFYLLGMGSLEELDLGGFQEEGMFPELQYFETSDCPRLRLKSCPPRAVKWEIVSSDNVLSSWGERWHHAVSSSCGVTRVQISFSKLPMHQWGLLCHLPALIDLHIQECNNLTSSSPEIIRAFNLNPLKSLTLTKNVQAELPRWLGELTCLQDLSLSDIQDLDDLEGNISQLTSLHSLKILCCYSMTSLPGWVGELASLRYLELTRCTKLNEFQENLCNLISLKVLKLYDCPTIRALPERMGDLNSLKELEIIDCKGINSLPESIQQLTNLKKLRIKKCPGLLHWCTLDENKKKLAHIKEKIITWYLF</sequence>
<keyword evidence="11" id="KW-1185">Reference proteome</keyword>
<evidence type="ECO:0000256" key="4">
    <source>
        <dbReference type="SAM" id="Coils"/>
    </source>
</evidence>
<dbReference type="SUPFAM" id="SSF52047">
    <property type="entry name" value="RNI-like"/>
    <property type="match status" value="1"/>
</dbReference>
<dbReference type="STRING" id="4533.J3N6T5"/>
<gene>
    <name evidence="10" type="primary">LOC102714134</name>
</gene>
<dbReference type="PRINTS" id="PR00364">
    <property type="entry name" value="DISEASERSIST"/>
</dbReference>
<evidence type="ECO:0000259" key="6">
    <source>
        <dbReference type="Pfam" id="PF00931"/>
    </source>
</evidence>
<dbReference type="GO" id="GO:0042742">
    <property type="term" value="P:defense response to bacterium"/>
    <property type="evidence" value="ECO:0007669"/>
    <property type="project" value="UniProtKB-ARBA"/>
</dbReference>
<dbReference type="PANTHER" id="PTHR36766">
    <property type="entry name" value="PLANT BROAD-SPECTRUM MILDEW RESISTANCE PROTEIN RPW8"/>
    <property type="match status" value="1"/>
</dbReference>
<dbReference type="PANTHER" id="PTHR36766:SF73">
    <property type="entry name" value="NB-ARC DOMAIN-CONTAINING PROTEIN"/>
    <property type="match status" value="1"/>
</dbReference>
<evidence type="ECO:0000256" key="1">
    <source>
        <dbReference type="ARBA" id="ARBA00022614"/>
    </source>
</evidence>
<evidence type="ECO:0000313" key="11">
    <source>
        <dbReference type="Proteomes" id="UP000006038"/>
    </source>
</evidence>
<dbReference type="GO" id="GO:0002758">
    <property type="term" value="P:innate immune response-activating signaling pathway"/>
    <property type="evidence" value="ECO:0007669"/>
    <property type="project" value="UniProtKB-ARBA"/>
</dbReference>
<feature type="domain" description="NB-ARC" evidence="6">
    <location>
        <begin position="139"/>
        <end position="301"/>
    </location>
</feature>
<feature type="domain" description="Disease resistance protein winged helix" evidence="7">
    <location>
        <begin position="394"/>
        <end position="470"/>
    </location>
</feature>
<name>J3N6T5_ORYBR</name>
<feature type="domain" description="Disease resistance R13L4/SHOC-2-like LRR" evidence="8">
    <location>
        <begin position="576"/>
        <end position="687"/>
    </location>
</feature>
<dbReference type="FunFam" id="1.10.10.10:FF:000322">
    <property type="entry name" value="Probable disease resistance protein At1g63360"/>
    <property type="match status" value="1"/>
</dbReference>
<keyword evidence="2" id="KW-0677">Repeat</keyword>
<dbReference type="Pfam" id="PF00560">
    <property type="entry name" value="LRR_1"/>
    <property type="match status" value="1"/>
</dbReference>
<feature type="domain" description="Disease resistance R13L4/SHOC-2-like LRR" evidence="8">
    <location>
        <begin position="695"/>
        <end position="819"/>
    </location>
</feature>
<dbReference type="InterPro" id="IPR003591">
    <property type="entry name" value="Leu-rich_rpt_typical-subtyp"/>
</dbReference>